<dbReference type="PROSITE" id="PS50885">
    <property type="entry name" value="HAMP"/>
    <property type="match status" value="1"/>
</dbReference>
<protein>
    <submittedName>
        <fullName evidence="7">Methyl-accepting chemotaxis sensory transducer with Pas/Pac sensor</fullName>
    </submittedName>
</protein>
<evidence type="ECO:0000256" key="1">
    <source>
        <dbReference type="ARBA" id="ARBA00023224"/>
    </source>
</evidence>
<dbReference type="AlphaFoldDB" id="A0A0S6VTX0"/>
<keyword evidence="4" id="KW-0812">Transmembrane</keyword>
<evidence type="ECO:0000313" key="8">
    <source>
        <dbReference type="Proteomes" id="UP000030700"/>
    </source>
</evidence>
<keyword evidence="8" id="KW-1185">Reference proteome</keyword>
<keyword evidence="1 3" id="KW-0807">Transducer</keyword>
<evidence type="ECO:0000256" key="4">
    <source>
        <dbReference type="SAM" id="Phobius"/>
    </source>
</evidence>
<name>A0A0S6VTX0_9BACT</name>
<evidence type="ECO:0000259" key="5">
    <source>
        <dbReference type="PROSITE" id="PS50111"/>
    </source>
</evidence>
<reference evidence="7" key="1">
    <citation type="journal article" date="2015" name="PeerJ">
        <title>First genomic representation of candidate bacterial phylum KSB3 points to enhanced environmental sensing as a trigger of wastewater bulking.</title>
        <authorList>
            <person name="Sekiguchi Y."/>
            <person name="Ohashi A."/>
            <person name="Parks D.H."/>
            <person name="Yamauchi T."/>
            <person name="Tyson G.W."/>
            <person name="Hugenholtz P."/>
        </authorList>
    </citation>
    <scope>NUCLEOTIDE SEQUENCE [LARGE SCALE GENOMIC DNA]</scope>
</reference>
<keyword evidence="4" id="KW-0472">Membrane</keyword>
<dbReference type="Gene3D" id="6.10.340.10">
    <property type="match status" value="1"/>
</dbReference>
<dbReference type="HOGENOM" id="CLU_000445_107_27_0"/>
<dbReference type="STRING" id="1499966.U14_02140"/>
<dbReference type="GO" id="GO:0016020">
    <property type="term" value="C:membrane"/>
    <property type="evidence" value="ECO:0007669"/>
    <property type="project" value="InterPro"/>
</dbReference>
<dbReference type="Gene3D" id="1.10.287.950">
    <property type="entry name" value="Methyl-accepting chemotaxis protein"/>
    <property type="match status" value="1"/>
</dbReference>
<organism evidence="7">
    <name type="scientific">Candidatus Moduliflexus flocculans</name>
    <dbReference type="NCBI Taxonomy" id="1499966"/>
    <lineage>
        <taxon>Bacteria</taxon>
        <taxon>Candidatus Moduliflexota</taxon>
        <taxon>Candidatus Moduliflexia</taxon>
        <taxon>Candidatus Moduliflexales</taxon>
        <taxon>Candidatus Moduliflexaceae</taxon>
    </lineage>
</organism>
<feature type="domain" description="Methyl-accepting transducer" evidence="5">
    <location>
        <begin position="314"/>
        <end position="557"/>
    </location>
</feature>
<evidence type="ECO:0000259" key="6">
    <source>
        <dbReference type="PROSITE" id="PS50885"/>
    </source>
</evidence>
<dbReference type="Pfam" id="PF00015">
    <property type="entry name" value="MCPsignal"/>
    <property type="match status" value="1"/>
</dbReference>
<dbReference type="PANTHER" id="PTHR32089:SF112">
    <property type="entry name" value="LYSOZYME-LIKE PROTEIN-RELATED"/>
    <property type="match status" value="1"/>
</dbReference>
<dbReference type="Proteomes" id="UP000030700">
    <property type="component" value="Unassembled WGS sequence"/>
</dbReference>
<feature type="domain" description="HAMP" evidence="6">
    <location>
        <begin position="179"/>
        <end position="232"/>
    </location>
</feature>
<gene>
    <name evidence="7" type="ORF">U14_02140</name>
</gene>
<keyword evidence="4" id="KW-1133">Transmembrane helix</keyword>
<dbReference type="EMBL" id="DF820456">
    <property type="protein sequence ID" value="GAK50898.1"/>
    <property type="molecule type" value="Genomic_DNA"/>
</dbReference>
<comment type="similarity">
    <text evidence="2">Belongs to the methyl-accepting chemotaxis (MCP) protein family.</text>
</comment>
<evidence type="ECO:0000256" key="3">
    <source>
        <dbReference type="PROSITE-ProRule" id="PRU00284"/>
    </source>
</evidence>
<dbReference type="CDD" id="cd06225">
    <property type="entry name" value="HAMP"/>
    <property type="match status" value="2"/>
</dbReference>
<proteinExistence type="inferred from homology"/>
<dbReference type="SMART" id="SM00283">
    <property type="entry name" value="MA"/>
    <property type="match status" value="1"/>
</dbReference>
<evidence type="ECO:0000256" key="2">
    <source>
        <dbReference type="ARBA" id="ARBA00029447"/>
    </source>
</evidence>
<sequence>MGKGLGTRLILQITVALFVVMSVFGVWGVYQQQEKYAADLEKKEQDTIMPLSYILGNLLFDLDHERINTVLHSYLAAKDMLAIKIIEDKNVRYFVGKTGEDNAKIVDFLNQKGEPPQYERVRVQSAPLLYENESLGTLEVTFSRKIVDEEIRRVIIGIALSFLIVIAVESLLIITLLRRSVTIPLRTLTRIARQISEGNFHIQLPLRNSYDEIGVFTLAFKSMISYIQTIAHIAGRISNGDLQHAITPKSSNDILGKAFQEMSDYLRDMAVVATEIANGDLRREIQPKTEHDILGLAFQNMKRLRQSVGLVVEESEQLRAASGSLTGISSKMAAIAEHTSQQVHSVSLNNQQVNDHVNEISTAIEEFAASIREIALNSAHVKEIVTSALSMSKKANTTILELEQHSQEIGQISKVITAITQQTNLLALNATIESARAGESGMGFAVVAREVKELSKEIASSAGDITRRIDAIQRSTTGAVDVIGQIGDITEQVYQIATEIVTAVEEQVAVADEIVMGVNSVAHGSDQIMNTMGEVTETVRESSSQAIEVQQAAQALGQLANDLQQAVSVFKI</sequence>
<feature type="transmembrane region" description="Helical" evidence="4">
    <location>
        <begin position="154"/>
        <end position="177"/>
    </location>
</feature>
<dbReference type="InterPro" id="IPR004089">
    <property type="entry name" value="MCPsignal_dom"/>
</dbReference>
<dbReference type="PROSITE" id="PS50111">
    <property type="entry name" value="CHEMOTAXIS_TRANSDUC_2"/>
    <property type="match status" value="1"/>
</dbReference>
<dbReference type="SMART" id="SM00304">
    <property type="entry name" value="HAMP"/>
    <property type="match status" value="4"/>
</dbReference>
<dbReference type="PANTHER" id="PTHR32089">
    <property type="entry name" value="METHYL-ACCEPTING CHEMOTAXIS PROTEIN MCPB"/>
    <property type="match status" value="1"/>
</dbReference>
<dbReference type="GO" id="GO:0007165">
    <property type="term" value="P:signal transduction"/>
    <property type="evidence" value="ECO:0007669"/>
    <property type="project" value="UniProtKB-KW"/>
</dbReference>
<accession>A0A0S6VTX0</accession>
<dbReference type="InterPro" id="IPR003660">
    <property type="entry name" value="HAMP_dom"/>
</dbReference>
<dbReference type="Pfam" id="PF00672">
    <property type="entry name" value="HAMP"/>
    <property type="match status" value="1"/>
</dbReference>
<dbReference type="SUPFAM" id="SSF58104">
    <property type="entry name" value="Methyl-accepting chemotaxis protein (MCP) signaling domain"/>
    <property type="match status" value="1"/>
</dbReference>
<evidence type="ECO:0000313" key="7">
    <source>
        <dbReference type="EMBL" id="GAK50898.1"/>
    </source>
</evidence>
<feature type="transmembrane region" description="Helical" evidence="4">
    <location>
        <begin position="6"/>
        <end position="30"/>
    </location>
</feature>